<dbReference type="InterPro" id="IPR011990">
    <property type="entry name" value="TPR-like_helical_dom_sf"/>
</dbReference>
<comment type="caution">
    <text evidence="9">The sequence shown here is derived from an EMBL/GenBank/DDBJ whole genome shotgun (WGS) entry which is preliminary data.</text>
</comment>
<keyword evidence="4 6" id="KW-0802">TPR repeat</keyword>
<proteinExistence type="inferred from homology"/>
<feature type="region of interest" description="Disordered" evidence="7">
    <location>
        <begin position="131"/>
        <end position="162"/>
    </location>
</feature>
<evidence type="ECO:0000256" key="3">
    <source>
        <dbReference type="ARBA" id="ARBA00022801"/>
    </source>
</evidence>
<dbReference type="SUPFAM" id="SSF51445">
    <property type="entry name" value="(Trans)glycosidases"/>
    <property type="match status" value="1"/>
</dbReference>
<feature type="domain" description="Glycoside hydrolase family 5" evidence="8">
    <location>
        <begin position="897"/>
        <end position="1182"/>
    </location>
</feature>
<keyword evidence="3" id="KW-0378">Hydrolase</keyword>
<feature type="repeat" description="TPR" evidence="6">
    <location>
        <begin position="599"/>
        <end position="632"/>
    </location>
</feature>
<dbReference type="Pfam" id="PF26410">
    <property type="entry name" value="GH5_mannosidase"/>
    <property type="match status" value="1"/>
</dbReference>
<dbReference type="SMART" id="SM00028">
    <property type="entry name" value="TPR"/>
    <property type="match status" value="3"/>
</dbReference>
<feature type="region of interest" description="Disordered" evidence="7">
    <location>
        <begin position="283"/>
        <end position="350"/>
    </location>
</feature>
<organism evidence="9 10">
    <name type="scientific">Apatococcus fuscideae</name>
    <dbReference type="NCBI Taxonomy" id="2026836"/>
    <lineage>
        <taxon>Eukaryota</taxon>
        <taxon>Viridiplantae</taxon>
        <taxon>Chlorophyta</taxon>
        <taxon>core chlorophytes</taxon>
        <taxon>Trebouxiophyceae</taxon>
        <taxon>Chlorellales</taxon>
        <taxon>Chlorellaceae</taxon>
        <taxon>Apatococcus</taxon>
    </lineage>
</organism>
<evidence type="ECO:0000256" key="4">
    <source>
        <dbReference type="ARBA" id="ARBA00022803"/>
    </source>
</evidence>
<dbReference type="EMBL" id="JALJOV010001582">
    <property type="protein sequence ID" value="KAK9846033.1"/>
    <property type="molecule type" value="Genomic_DNA"/>
</dbReference>
<gene>
    <name evidence="9" type="ORF">WJX84_005518</name>
</gene>
<dbReference type="PANTHER" id="PTHR16193:SF0">
    <property type="entry name" value="TETRATRICOPEPTIDE REPEAT PROTEIN 27"/>
    <property type="match status" value="1"/>
</dbReference>
<dbReference type="InterPro" id="IPR017853">
    <property type="entry name" value="GH"/>
</dbReference>
<evidence type="ECO:0000313" key="10">
    <source>
        <dbReference type="Proteomes" id="UP001485043"/>
    </source>
</evidence>
<dbReference type="InterPro" id="IPR001547">
    <property type="entry name" value="Glyco_hydro_5"/>
</dbReference>
<evidence type="ECO:0000259" key="8">
    <source>
        <dbReference type="Pfam" id="PF26410"/>
    </source>
</evidence>
<keyword evidence="5" id="KW-0326">Glycosidase</keyword>
<dbReference type="PANTHER" id="PTHR16193">
    <property type="entry name" value="TETRATRICOPEPTIDE REPEAT PROTEIN 27"/>
    <property type="match status" value="1"/>
</dbReference>
<evidence type="ECO:0000256" key="6">
    <source>
        <dbReference type="PROSITE-ProRule" id="PRU00339"/>
    </source>
</evidence>
<feature type="compositionally biased region" description="Acidic residues" evidence="7">
    <location>
        <begin position="316"/>
        <end position="326"/>
    </location>
</feature>
<evidence type="ECO:0000256" key="2">
    <source>
        <dbReference type="ARBA" id="ARBA00022737"/>
    </source>
</evidence>
<dbReference type="Proteomes" id="UP001485043">
    <property type="component" value="Unassembled WGS sequence"/>
</dbReference>
<dbReference type="GO" id="GO:0004553">
    <property type="term" value="F:hydrolase activity, hydrolyzing O-glycosyl compounds"/>
    <property type="evidence" value="ECO:0007669"/>
    <property type="project" value="InterPro"/>
</dbReference>
<evidence type="ECO:0000256" key="1">
    <source>
        <dbReference type="ARBA" id="ARBA00005641"/>
    </source>
</evidence>
<dbReference type="GO" id="GO:0000272">
    <property type="term" value="P:polysaccharide catabolic process"/>
    <property type="evidence" value="ECO:0007669"/>
    <property type="project" value="InterPro"/>
</dbReference>
<dbReference type="Gene3D" id="1.25.40.10">
    <property type="entry name" value="Tetratricopeptide repeat domain"/>
    <property type="match status" value="1"/>
</dbReference>
<dbReference type="SUPFAM" id="SSF48452">
    <property type="entry name" value="TPR-like"/>
    <property type="match status" value="2"/>
</dbReference>
<dbReference type="PROSITE" id="PS50005">
    <property type="entry name" value="TPR"/>
    <property type="match status" value="1"/>
</dbReference>
<reference evidence="9 10" key="1">
    <citation type="journal article" date="2024" name="Nat. Commun.">
        <title>Phylogenomics reveals the evolutionary origins of lichenization in chlorophyte algae.</title>
        <authorList>
            <person name="Puginier C."/>
            <person name="Libourel C."/>
            <person name="Otte J."/>
            <person name="Skaloud P."/>
            <person name="Haon M."/>
            <person name="Grisel S."/>
            <person name="Petersen M."/>
            <person name="Berrin J.G."/>
            <person name="Delaux P.M."/>
            <person name="Dal Grande F."/>
            <person name="Keller J."/>
        </authorList>
    </citation>
    <scope>NUCLEOTIDE SEQUENCE [LARGE SCALE GENOMIC DNA]</scope>
    <source>
        <strain evidence="9 10">SAG 2523</strain>
    </source>
</reference>
<feature type="compositionally biased region" description="Polar residues" evidence="7">
    <location>
        <begin position="138"/>
        <end position="149"/>
    </location>
</feature>
<dbReference type="InterPro" id="IPR044244">
    <property type="entry name" value="TTC27/Emw1"/>
</dbReference>
<dbReference type="InterPro" id="IPR019734">
    <property type="entry name" value="TPR_rpt"/>
</dbReference>
<evidence type="ECO:0000256" key="7">
    <source>
        <dbReference type="SAM" id="MobiDB-lite"/>
    </source>
</evidence>
<name>A0AAW1SK30_9CHLO</name>
<sequence length="1247" mass="134799">MPTLDRVLLAPTVCCRTDAVLKPGSQTRAFAAAVLAIQEGQYLAALEHSAVTEALQSSVGKPGSIKEYVMACLNASHEAREATASLHLVAAAAAFQLFLQCNITGPYLTAAEETRLAVWFQDAAPAGGSGTAGHLSPAIQSSTSSSCNGTAPGLDSGEPDGSCSVLQQHPSWAWWALRVEVTRQRMLQGRSATLQRLLRSLSGQVLDQYAGGQTPSGLQGRSRLAAAALLECALAELEYGAVRPAEELLTRANQAAGISISLTGAMGKRTVHQMDPKAQLVVTTAEHSHIANGHTNGHADGASSLSSHGSKMESSEGPEEDGDDAAWLDRCSLGEGSDGSTGPAGSSLMGVEDESDVLAAPQLTDAAGAPLQQSLASLEQALLLGWAAHVRRSRAKDELLGWQTAPYAEAVLAQQQSRAILRAAARLQQARHERRSNRTRMRALVALQQLAEAPACPQPPTHTRLRCCMLVAYPLQAALAKEMGEEFVSNGLVGQAMELFEKQELWDNLILCCQLLGKKPQAISLIHRELQSRPDDARLWCALGDLELQDDHYRMAWERSGCRSARAQRSLARAADIRKDWPKAVEHWEAALRISPLHPAGWFALGFGALKLKDFTRAVRAYTRCAQLEPENGDAWNNLAAVHLQGERWLEAYSALGEAIKLKRGSWQTWSNYALAALRTNHPHQACRGVLQVLELSKGAQIELEILTSLVAGVVAWHSQHGAHDVGATSVDASQAGLERSIEEALRAASTSATSPSTSFWAVRARFHGALGQPVSNVPFPPTANTITAGAMGPNAAQLDTSSYAPGYAPTDSNTLPKWSGFINVVNGTQLADQQCKRFPVLGPNTWELLEEAAGVISPPPGLPSNTDSVEYTFSRAAQNYQTTVRFRAHGVSPSYQLQVSPGNYTASAWRAIDYIIARAGQYGIKLIYVVADNWQQADSVINYVEWGTNGTSNNTDLFFSDSRVMQIYQNHLNYTLNRVNTITGIQYKNDPTIFAWDLLNEPRCNCHPTTLANPAALPASCQPNCTNSIATWGGSMAHFARQIDPNHQVVIGNEGFWGQNSVDKQYNPSPSNNWASYTGQNFTDQNSFANTTVAAFHYWPDLWGDNTTTFATQWFTSHINAATYLNKPLILEEMGKQYNISTCNNDACRTSLRVPFYQAAYQSFNTSYYGGGPMQGIMFWRLVNGPIQDNGDGLGVAYTDALFTGTILPNSRSALQYATSKNAANCTPTAYAPAPAVSTTSSSRNL</sequence>
<protein>
    <recommendedName>
        <fullName evidence="8">Glycoside hydrolase family 5 domain-containing protein</fullName>
    </recommendedName>
</protein>
<evidence type="ECO:0000313" key="9">
    <source>
        <dbReference type="EMBL" id="KAK9846033.1"/>
    </source>
</evidence>
<dbReference type="Gene3D" id="3.20.20.80">
    <property type="entry name" value="Glycosidases"/>
    <property type="match status" value="1"/>
</dbReference>
<evidence type="ECO:0000256" key="5">
    <source>
        <dbReference type="ARBA" id="ARBA00023295"/>
    </source>
</evidence>
<comment type="similarity">
    <text evidence="1">Belongs to the glycosyl hydrolase 5 (cellulase A) family.</text>
</comment>
<accession>A0AAW1SK30</accession>
<keyword evidence="10" id="KW-1185">Reference proteome</keyword>
<dbReference type="AlphaFoldDB" id="A0AAW1SK30"/>
<keyword evidence="2" id="KW-0677">Repeat</keyword>